<sequence>MNCGGRLCSLQSLAETNKNTARRIKTEPYVHDVFLGVWPTAPGAPWSPQGAPACQQPVSDERCQGSAGRRLGPSQSSLSGERSGVGRPGWPGPSRRTVNTEAERGTSCRRRRHDLGSVFSLGSKPWLYRGFVSDEAGTGRHDRPIAGLFHGQAGWGERAVDSLPVCDPRALGGAASVGRSTQHRR</sequence>
<reference evidence="2" key="1">
    <citation type="journal article" date="2023" name="Science">
        <title>Genome structures resolve the early diversification of teleost fishes.</title>
        <authorList>
            <person name="Parey E."/>
            <person name="Louis A."/>
            <person name="Montfort J."/>
            <person name="Bouchez O."/>
            <person name="Roques C."/>
            <person name="Iampietro C."/>
            <person name="Lluch J."/>
            <person name="Castinel A."/>
            <person name="Donnadieu C."/>
            <person name="Desvignes T."/>
            <person name="Floi Bucao C."/>
            <person name="Jouanno E."/>
            <person name="Wen M."/>
            <person name="Mejri S."/>
            <person name="Dirks R."/>
            <person name="Jansen H."/>
            <person name="Henkel C."/>
            <person name="Chen W.J."/>
            <person name="Zahm M."/>
            <person name="Cabau C."/>
            <person name="Klopp C."/>
            <person name="Thompson A.W."/>
            <person name="Robinson-Rechavi M."/>
            <person name="Braasch I."/>
            <person name="Lecointre G."/>
            <person name="Bobe J."/>
            <person name="Postlethwait J.H."/>
            <person name="Berthelot C."/>
            <person name="Roest Crollius H."/>
            <person name="Guiguen Y."/>
        </authorList>
    </citation>
    <scope>NUCLEOTIDE SEQUENCE</scope>
    <source>
        <strain evidence="2">NC1722</strain>
    </source>
</reference>
<evidence type="ECO:0000256" key="1">
    <source>
        <dbReference type="SAM" id="MobiDB-lite"/>
    </source>
</evidence>
<evidence type="ECO:0000313" key="3">
    <source>
        <dbReference type="Proteomes" id="UP001221898"/>
    </source>
</evidence>
<accession>A0AAD7W462</accession>
<name>A0AAD7W462_9TELE</name>
<feature type="region of interest" description="Disordered" evidence="1">
    <location>
        <begin position="46"/>
        <end position="108"/>
    </location>
</feature>
<evidence type="ECO:0000313" key="2">
    <source>
        <dbReference type="EMBL" id="KAJ8378831.1"/>
    </source>
</evidence>
<keyword evidence="3" id="KW-1185">Reference proteome</keyword>
<comment type="caution">
    <text evidence="2">The sequence shown here is derived from an EMBL/GenBank/DDBJ whole genome shotgun (WGS) entry which is preliminary data.</text>
</comment>
<protein>
    <submittedName>
        <fullName evidence="2">Uncharacterized protein</fullName>
    </submittedName>
</protein>
<gene>
    <name evidence="2" type="ORF">AAFF_G00234000</name>
</gene>
<dbReference type="EMBL" id="JAINUG010000309">
    <property type="protein sequence ID" value="KAJ8378831.1"/>
    <property type="molecule type" value="Genomic_DNA"/>
</dbReference>
<dbReference type="AlphaFoldDB" id="A0AAD7W462"/>
<organism evidence="2 3">
    <name type="scientific">Aldrovandia affinis</name>
    <dbReference type="NCBI Taxonomy" id="143900"/>
    <lineage>
        <taxon>Eukaryota</taxon>
        <taxon>Metazoa</taxon>
        <taxon>Chordata</taxon>
        <taxon>Craniata</taxon>
        <taxon>Vertebrata</taxon>
        <taxon>Euteleostomi</taxon>
        <taxon>Actinopterygii</taxon>
        <taxon>Neopterygii</taxon>
        <taxon>Teleostei</taxon>
        <taxon>Notacanthiformes</taxon>
        <taxon>Halosauridae</taxon>
        <taxon>Aldrovandia</taxon>
    </lineage>
</organism>
<dbReference type="Proteomes" id="UP001221898">
    <property type="component" value="Unassembled WGS sequence"/>
</dbReference>
<proteinExistence type="predicted"/>